<dbReference type="Pfam" id="PF04972">
    <property type="entry name" value="BON"/>
    <property type="match status" value="2"/>
</dbReference>
<evidence type="ECO:0000313" key="3">
    <source>
        <dbReference type="Proteomes" id="UP000198916"/>
    </source>
</evidence>
<evidence type="ECO:0000259" key="1">
    <source>
        <dbReference type="PROSITE" id="PS50914"/>
    </source>
</evidence>
<dbReference type="Gene3D" id="3.30.1340.30">
    <property type="match status" value="2"/>
</dbReference>
<dbReference type="STRING" id="332977.SAMN05421740_103694"/>
<protein>
    <submittedName>
        <fullName evidence="2">Osmotically-inducible protein OsmY, contains BON domain</fullName>
    </submittedName>
</protein>
<feature type="domain" description="BON" evidence="1">
    <location>
        <begin position="3"/>
        <end position="71"/>
    </location>
</feature>
<dbReference type="InterPro" id="IPR014004">
    <property type="entry name" value="Transpt-assoc_nodulatn_dom_bac"/>
</dbReference>
<organism evidence="2 3">
    <name type="scientific">Parapedobacter koreensis</name>
    <dbReference type="NCBI Taxonomy" id="332977"/>
    <lineage>
        <taxon>Bacteria</taxon>
        <taxon>Pseudomonadati</taxon>
        <taxon>Bacteroidota</taxon>
        <taxon>Sphingobacteriia</taxon>
        <taxon>Sphingobacteriales</taxon>
        <taxon>Sphingobacteriaceae</taxon>
        <taxon>Parapedobacter</taxon>
    </lineage>
</organism>
<keyword evidence="3" id="KW-1185">Reference proteome</keyword>
<dbReference type="InterPro" id="IPR007055">
    <property type="entry name" value="BON_dom"/>
</dbReference>
<feature type="domain" description="BON" evidence="1">
    <location>
        <begin position="76"/>
        <end position="144"/>
    </location>
</feature>
<dbReference type="Proteomes" id="UP000198916">
    <property type="component" value="Unassembled WGS sequence"/>
</dbReference>
<dbReference type="PANTHER" id="PTHR34606">
    <property type="entry name" value="BON DOMAIN-CONTAINING PROTEIN"/>
    <property type="match status" value="1"/>
</dbReference>
<dbReference type="EMBL" id="FNZR01000003">
    <property type="protein sequence ID" value="SEL16343.1"/>
    <property type="molecule type" value="Genomic_DNA"/>
</dbReference>
<dbReference type="SMART" id="SM00749">
    <property type="entry name" value="BON"/>
    <property type="match status" value="2"/>
</dbReference>
<reference evidence="3" key="1">
    <citation type="submission" date="2016-10" db="EMBL/GenBank/DDBJ databases">
        <authorList>
            <person name="Varghese N."/>
            <person name="Submissions S."/>
        </authorList>
    </citation>
    <scope>NUCLEOTIDE SEQUENCE [LARGE SCALE GENOMIC DNA]</scope>
    <source>
        <strain evidence="3">Jip14</strain>
    </source>
</reference>
<dbReference type="AlphaFoldDB" id="A0A1H7MYQ2"/>
<sequence>MNTINKIRDEVVERLQSEPDLDAKDIIVDVAQGVVTLSGYVHSLAQKKTVERVAKDVSGVKAIALNLHVLCPLYDSDTEIAVEIADQFAWHPTLCAEPIRAIVDNAWVTLEGEVKEQCHKVAAFNAVNGIKKVKGVFNRITVCLPRT</sequence>
<gene>
    <name evidence="2" type="ORF">SAMN05421740_103694</name>
</gene>
<dbReference type="PROSITE" id="PS50914">
    <property type="entry name" value="BON"/>
    <property type="match status" value="2"/>
</dbReference>
<accession>A0A1H7MYQ2</accession>
<dbReference type="InterPro" id="IPR051686">
    <property type="entry name" value="Lipoprotein_DolP"/>
</dbReference>
<dbReference type="PANTHER" id="PTHR34606:SF15">
    <property type="entry name" value="BON DOMAIN-CONTAINING PROTEIN"/>
    <property type="match status" value="1"/>
</dbReference>
<proteinExistence type="predicted"/>
<name>A0A1H7MYQ2_9SPHI</name>
<evidence type="ECO:0000313" key="2">
    <source>
        <dbReference type="EMBL" id="SEL16343.1"/>
    </source>
</evidence>